<proteinExistence type="predicted"/>
<protein>
    <recommendedName>
        <fullName evidence="1">Transposase IS200-like domain-containing protein</fullName>
    </recommendedName>
</protein>
<gene>
    <name evidence="2" type="ORF">COV05_02470</name>
</gene>
<evidence type="ECO:0000259" key="1">
    <source>
        <dbReference type="SMART" id="SM01321"/>
    </source>
</evidence>
<dbReference type="PANTHER" id="PTHR34322:SF2">
    <property type="entry name" value="TRANSPOSASE IS200-LIKE DOMAIN-CONTAINING PROTEIN"/>
    <property type="match status" value="1"/>
</dbReference>
<dbReference type="PANTHER" id="PTHR34322">
    <property type="entry name" value="TRANSPOSASE, Y1_TNP DOMAIN-CONTAINING"/>
    <property type="match status" value="1"/>
</dbReference>
<evidence type="ECO:0000313" key="3">
    <source>
        <dbReference type="Proteomes" id="UP000231436"/>
    </source>
</evidence>
<dbReference type="SUPFAM" id="SSF143422">
    <property type="entry name" value="Transposase IS200-like"/>
    <property type="match status" value="1"/>
</dbReference>
<dbReference type="AlphaFoldDB" id="A0A2M8LH88"/>
<sequence>MFSEKFTTGEYYHVYNRGVDKRNIFNSEDDFRRFVESLYVFNNRDTGSALSFKRRRRQSYSIDDQIVRIHLFALMPNHYHLLIKEIREGGISFFMQRLGTSYTKYINLKENRTGHLLESGFKTRHVQSQTHLEHLTRYIHLNPLDLLESGWKTNPIQNKTSTSTFLSSYQWSSFYYYYNSIESSFLDQSLLKNLFSSPQDHLHYMFQHNAFPKSNIYSIKS</sequence>
<accession>A0A2M8LH88</accession>
<dbReference type="EMBL" id="PFEU01000010">
    <property type="protein sequence ID" value="PJE76810.1"/>
    <property type="molecule type" value="Genomic_DNA"/>
</dbReference>
<feature type="domain" description="Transposase IS200-like" evidence="1">
    <location>
        <begin position="7"/>
        <end position="142"/>
    </location>
</feature>
<dbReference type="InterPro" id="IPR036515">
    <property type="entry name" value="Transposase_17_sf"/>
</dbReference>
<dbReference type="SMART" id="SM01321">
    <property type="entry name" value="Y1_Tnp"/>
    <property type="match status" value="1"/>
</dbReference>
<dbReference type="GO" id="GO:0003677">
    <property type="term" value="F:DNA binding"/>
    <property type="evidence" value="ECO:0007669"/>
    <property type="project" value="InterPro"/>
</dbReference>
<dbReference type="GO" id="GO:0004803">
    <property type="term" value="F:transposase activity"/>
    <property type="evidence" value="ECO:0007669"/>
    <property type="project" value="InterPro"/>
</dbReference>
<name>A0A2M8LH88_9BACT</name>
<dbReference type="Proteomes" id="UP000231436">
    <property type="component" value="Unassembled WGS sequence"/>
</dbReference>
<dbReference type="Gene3D" id="3.30.70.1290">
    <property type="entry name" value="Transposase IS200-like"/>
    <property type="match status" value="1"/>
</dbReference>
<dbReference type="Pfam" id="PF01797">
    <property type="entry name" value="Y1_Tnp"/>
    <property type="match status" value="1"/>
</dbReference>
<organism evidence="2 3">
    <name type="scientific">Candidatus Uhrbacteria bacterium CG10_big_fil_rev_8_21_14_0_10_48_16</name>
    <dbReference type="NCBI Taxonomy" id="1975038"/>
    <lineage>
        <taxon>Bacteria</taxon>
        <taxon>Candidatus Uhriibacteriota</taxon>
    </lineage>
</organism>
<comment type="caution">
    <text evidence="2">The sequence shown here is derived from an EMBL/GenBank/DDBJ whole genome shotgun (WGS) entry which is preliminary data.</text>
</comment>
<reference evidence="3" key="1">
    <citation type="submission" date="2017-09" db="EMBL/GenBank/DDBJ databases">
        <title>Depth-based differentiation of microbial function through sediment-hosted aquifers and enrichment of novel symbionts in the deep terrestrial subsurface.</title>
        <authorList>
            <person name="Probst A.J."/>
            <person name="Ladd B."/>
            <person name="Jarett J.K."/>
            <person name="Geller-Mcgrath D.E."/>
            <person name="Sieber C.M.K."/>
            <person name="Emerson J.B."/>
            <person name="Anantharaman K."/>
            <person name="Thomas B.C."/>
            <person name="Malmstrom R."/>
            <person name="Stieglmeier M."/>
            <person name="Klingl A."/>
            <person name="Woyke T."/>
            <person name="Ryan C.M."/>
            <person name="Banfield J.F."/>
        </authorList>
    </citation>
    <scope>NUCLEOTIDE SEQUENCE [LARGE SCALE GENOMIC DNA]</scope>
</reference>
<dbReference type="GO" id="GO:0006313">
    <property type="term" value="P:DNA transposition"/>
    <property type="evidence" value="ECO:0007669"/>
    <property type="project" value="InterPro"/>
</dbReference>
<dbReference type="InterPro" id="IPR002686">
    <property type="entry name" value="Transposase_17"/>
</dbReference>
<evidence type="ECO:0000313" key="2">
    <source>
        <dbReference type="EMBL" id="PJE76810.1"/>
    </source>
</evidence>